<evidence type="ECO:0000256" key="2">
    <source>
        <dbReference type="ARBA" id="ARBA00022664"/>
    </source>
</evidence>
<gene>
    <name evidence="9" type="ORF">ZHD862_LOCUS20468</name>
</gene>
<dbReference type="AlphaFoldDB" id="A0A814T5D3"/>
<proteinExistence type="predicted"/>
<feature type="region of interest" description="Disordered" evidence="7">
    <location>
        <begin position="157"/>
        <end position="177"/>
    </location>
</feature>
<dbReference type="Proteomes" id="UP000663864">
    <property type="component" value="Unassembled WGS sequence"/>
</dbReference>
<feature type="compositionally biased region" description="Low complexity" evidence="7">
    <location>
        <begin position="373"/>
        <end position="415"/>
    </location>
</feature>
<keyword evidence="2" id="KW-0507">mRNA processing</keyword>
<protein>
    <recommendedName>
        <fullName evidence="8">RRM domain-containing protein</fullName>
    </recommendedName>
</protein>
<dbReference type="GO" id="GO:0005654">
    <property type="term" value="C:nucleoplasm"/>
    <property type="evidence" value="ECO:0007669"/>
    <property type="project" value="TreeGrafter"/>
</dbReference>
<feature type="region of interest" description="Disordered" evidence="7">
    <location>
        <begin position="556"/>
        <end position="654"/>
    </location>
</feature>
<dbReference type="EMBL" id="CAJNOT010001166">
    <property type="protein sequence ID" value="CAF1156887.1"/>
    <property type="molecule type" value="Genomic_DNA"/>
</dbReference>
<evidence type="ECO:0000256" key="4">
    <source>
        <dbReference type="ARBA" id="ARBA00023187"/>
    </source>
</evidence>
<accession>A0A814T5D3</accession>
<keyword evidence="4" id="KW-0508">mRNA splicing</keyword>
<feature type="compositionally biased region" description="Polar residues" evidence="7">
    <location>
        <begin position="620"/>
        <end position="635"/>
    </location>
</feature>
<feature type="compositionally biased region" description="Basic and acidic residues" evidence="7">
    <location>
        <begin position="590"/>
        <end position="606"/>
    </location>
</feature>
<dbReference type="GO" id="GO:0005737">
    <property type="term" value="C:cytoplasm"/>
    <property type="evidence" value="ECO:0007669"/>
    <property type="project" value="TreeGrafter"/>
</dbReference>
<dbReference type="InterPro" id="IPR000504">
    <property type="entry name" value="RRM_dom"/>
</dbReference>
<evidence type="ECO:0000256" key="1">
    <source>
        <dbReference type="ARBA" id="ARBA00004123"/>
    </source>
</evidence>
<name>A0A814T5D3_9BILA</name>
<comment type="caution">
    <text evidence="9">The sequence shown here is derived from an EMBL/GenBank/DDBJ whole genome shotgun (WGS) entry which is preliminary data.</text>
</comment>
<sequence>MSNQVDELSWLDGTNIVPYIKDLLDDKDLSDFVQDFQFSNAVLKKDSMDLSPMLKDYSDTNIDNDFLDNFQSPIVSTDFISPALDNQLTIAAILANEGFIGDEFDEIQIDSSPEDTIVPEDNNQPDISETQETMSFEKNTDQFADIVDAMIVKEQPKADQRARYESDGPRFLPDSKKHPMSIQLPNLSSASLSENASFGIVVTMVTSTKNPKNKTFVHVNGIKYRTEDAIEIDYGSIFLPLTKSDLIKCEKKFPRLSIICKKFEDYTFDLTSFDTSTVERITEKYTLANEDSIGKVAKGKQFTIDYDLLCYKIIFQLALKQDNIFIISHIKCETDIINEQKTATKKKKMTVETDTIKNPKESPLKAKRKRASRSSSSESSSSGTTSSSSASSRSSSSSSSNSSSSTSRSSSGASSPEKKNDRTSTKVTNNKSSNKKPLEHGSVDEKKPIVPTVSTHRNASPPSSSSRRQEKEATKIYIGKLSLNVTKEHLAEIFGTFGEIKEIDLPSHRIHPNLHRGFAHIEYVSSNGAEQACKYMETGQIDGQEIVCVLVHGQPPHLSADRNRRELSPYHRRRRRSPLPPSRHYPPPRRMGDRERDRGRYNDRRSGYSPPPRNYRRGQSPPTSGRRTGASGNTAESPKRKERRYSRSSSSESK</sequence>
<evidence type="ECO:0000256" key="7">
    <source>
        <dbReference type="SAM" id="MobiDB-lite"/>
    </source>
</evidence>
<dbReference type="InterPro" id="IPR035979">
    <property type="entry name" value="RBD_domain_sf"/>
</dbReference>
<dbReference type="GO" id="GO:0003723">
    <property type="term" value="F:RNA binding"/>
    <property type="evidence" value="ECO:0007669"/>
    <property type="project" value="UniProtKB-UniRule"/>
</dbReference>
<evidence type="ECO:0000256" key="5">
    <source>
        <dbReference type="ARBA" id="ARBA00023242"/>
    </source>
</evidence>
<dbReference type="CDD" id="cd12365">
    <property type="entry name" value="RRM_RNPS1"/>
    <property type="match status" value="1"/>
</dbReference>
<keyword evidence="5" id="KW-0539">Nucleus</keyword>
<dbReference type="PANTHER" id="PTHR15481">
    <property type="entry name" value="RIBONUCLEIC ACID BINDING PROTEIN S1"/>
    <property type="match status" value="1"/>
</dbReference>
<organism evidence="9 10">
    <name type="scientific">Rotaria sordida</name>
    <dbReference type="NCBI Taxonomy" id="392033"/>
    <lineage>
        <taxon>Eukaryota</taxon>
        <taxon>Metazoa</taxon>
        <taxon>Spiralia</taxon>
        <taxon>Gnathifera</taxon>
        <taxon>Rotifera</taxon>
        <taxon>Eurotatoria</taxon>
        <taxon>Bdelloidea</taxon>
        <taxon>Philodinida</taxon>
        <taxon>Philodinidae</taxon>
        <taxon>Rotaria</taxon>
    </lineage>
</organism>
<evidence type="ECO:0000259" key="8">
    <source>
        <dbReference type="PROSITE" id="PS50102"/>
    </source>
</evidence>
<evidence type="ECO:0000256" key="3">
    <source>
        <dbReference type="ARBA" id="ARBA00022884"/>
    </source>
</evidence>
<feature type="compositionally biased region" description="Basic and acidic residues" evidence="7">
    <location>
        <begin position="559"/>
        <end position="569"/>
    </location>
</feature>
<feature type="compositionally biased region" description="Basic and acidic residues" evidence="7">
    <location>
        <begin position="436"/>
        <end position="448"/>
    </location>
</feature>
<dbReference type="PANTHER" id="PTHR15481:SF0">
    <property type="entry name" value="LD23870P-RELATED"/>
    <property type="match status" value="1"/>
</dbReference>
<keyword evidence="3 6" id="KW-0694">RNA-binding</keyword>
<evidence type="ECO:0000313" key="10">
    <source>
        <dbReference type="Proteomes" id="UP000663864"/>
    </source>
</evidence>
<dbReference type="GO" id="GO:0061574">
    <property type="term" value="C:ASAP complex"/>
    <property type="evidence" value="ECO:0007669"/>
    <property type="project" value="TreeGrafter"/>
</dbReference>
<evidence type="ECO:0000313" key="9">
    <source>
        <dbReference type="EMBL" id="CAF1156887.1"/>
    </source>
</evidence>
<dbReference type="InterPro" id="IPR012677">
    <property type="entry name" value="Nucleotide-bd_a/b_plait_sf"/>
</dbReference>
<dbReference type="Pfam" id="PF00076">
    <property type="entry name" value="RRM_1"/>
    <property type="match status" value="1"/>
</dbReference>
<dbReference type="GO" id="GO:0000398">
    <property type="term" value="P:mRNA splicing, via spliceosome"/>
    <property type="evidence" value="ECO:0007669"/>
    <property type="project" value="TreeGrafter"/>
</dbReference>
<dbReference type="Gene3D" id="3.30.70.330">
    <property type="match status" value="1"/>
</dbReference>
<feature type="compositionally biased region" description="Pro residues" evidence="7">
    <location>
        <begin position="578"/>
        <end position="589"/>
    </location>
</feature>
<feature type="domain" description="RRM" evidence="8">
    <location>
        <begin position="474"/>
        <end position="563"/>
    </location>
</feature>
<feature type="region of interest" description="Disordered" evidence="7">
    <location>
        <begin position="342"/>
        <end position="471"/>
    </location>
</feature>
<evidence type="ECO:0000256" key="6">
    <source>
        <dbReference type="PROSITE-ProRule" id="PRU00176"/>
    </source>
</evidence>
<comment type="subcellular location">
    <subcellularLocation>
        <location evidence="1">Nucleus</location>
    </subcellularLocation>
</comment>
<dbReference type="SUPFAM" id="SSF54928">
    <property type="entry name" value="RNA-binding domain, RBD"/>
    <property type="match status" value="1"/>
</dbReference>
<dbReference type="InterPro" id="IPR034201">
    <property type="entry name" value="RNPS1_RRM"/>
</dbReference>
<reference evidence="9" key="1">
    <citation type="submission" date="2021-02" db="EMBL/GenBank/DDBJ databases">
        <authorList>
            <person name="Nowell W R."/>
        </authorList>
    </citation>
    <scope>NUCLEOTIDE SEQUENCE</scope>
</reference>
<dbReference type="SMART" id="SM00360">
    <property type="entry name" value="RRM"/>
    <property type="match status" value="1"/>
</dbReference>
<dbReference type="PROSITE" id="PS50102">
    <property type="entry name" value="RRM"/>
    <property type="match status" value="1"/>
</dbReference>
<feature type="compositionally biased region" description="Basic and acidic residues" evidence="7">
    <location>
        <begin position="349"/>
        <end position="364"/>
    </location>
</feature>